<sequence>MRLDISHTFSSKHNDIVLIATEYDEPNYGRFHWKYQFLINNTLVENQHMNYKYGGLFGNLNNFCLESKDGNHIFLPLEKNPLIYEPNEDNYFEISDVATGKNNGFLKNIFIEDKLFILCQRSVQIVNLINKRVQSILFPVNQFQLEDMEYNQKLLISYLNLKDSNKSKGYYDFESMNFKDIQS</sequence>
<comment type="caution">
    <text evidence="1">The sequence shown here is derived from an EMBL/GenBank/DDBJ whole genome shotgun (WGS) entry which is preliminary data.</text>
</comment>
<protein>
    <submittedName>
        <fullName evidence="1">Uncharacterized protein</fullName>
    </submittedName>
</protein>
<accession>A0ABP3TVY0</accession>
<evidence type="ECO:0000313" key="2">
    <source>
        <dbReference type="Proteomes" id="UP001501758"/>
    </source>
</evidence>
<gene>
    <name evidence="1" type="ORF">GCM10009430_12490</name>
</gene>
<dbReference type="EMBL" id="BAAAGE010000001">
    <property type="protein sequence ID" value="GAA0716617.1"/>
    <property type="molecule type" value="Genomic_DNA"/>
</dbReference>
<dbReference type="RefSeq" id="WP_343911501.1">
    <property type="nucleotide sequence ID" value="NZ_BAAAGE010000001.1"/>
</dbReference>
<organism evidence="1 2">
    <name type="scientific">Aquimarina litoralis</name>
    <dbReference type="NCBI Taxonomy" id="584605"/>
    <lineage>
        <taxon>Bacteria</taxon>
        <taxon>Pseudomonadati</taxon>
        <taxon>Bacteroidota</taxon>
        <taxon>Flavobacteriia</taxon>
        <taxon>Flavobacteriales</taxon>
        <taxon>Flavobacteriaceae</taxon>
        <taxon>Aquimarina</taxon>
    </lineage>
</organism>
<dbReference type="Proteomes" id="UP001501758">
    <property type="component" value="Unassembled WGS sequence"/>
</dbReference>
<name>A0ABP3TVY0_9FLAO</name>
<keyword evidence="2" id="KW-1185">Reference proteome</keyword>
<reference evidence="2" key="1">
    <citation type="journal article" date="2019" name="Int. J. Syst. Evol. Microbiol.">
        <title>The Global Catalogue of Microorganisms (GCM) 10K type strain sequencing project: providing services to taxonomists for standard genome sequencing and annotation.</title>
        <authorList>
            <consortium name="The Broad Institute Genomics Platform"/>
            <consortium name="The Broad Institute Genome Sequencing Center for Infectious Disease"/>
            <person name="Wu L."/>
            <person name="Ma J."/>
        </authorList>
    </citation>
    <scope>NUCLEOTIDE SEQUENCE [LARGE SCALE GENOMIC DNA]</scope>
    <source>
        <strain evidence="2">JCM 15974</strain>
    </source>
</reference>
<evidence type="ECO:0000313" key="1">
    <source>
        <dbReference type="EMBL" id="GAA0716617.1"/>
    </source>
</evidence>
<proteinExistence type="predicted"/>